<keyword evidence="2" id="KW-0812">Transmembrane</keyword>
<dbReference type="Proteomes" id="UP000535838">
    <property type="component" value="Unassembled WGS sequence"/>
</dbReference>
<dbReference type="Pfam" id="PF11118">
    <property type="entry name" value="DUF2627"/>
    <property type="match status" value="1"/>
</dbReference>
<comment type="caution">
    <text evidence="3">The sequence shown here is derived from an EMBL/GenBank/DDBJ whole genome shotgun (WGS) entry which is preliminary data.</text>
</comment>
<feature type="transmembrane region" description="Helical" evidence="2">
    <location>
        <begin position="51"/>
        <end position="74"/>
    </location>
</feature>
<gene>
    <name evidence="3" type="ORF">H7B67_15385</name>
</gene>
<evidence type="ECO:0000313" key="4">
    <source>
        <dbReference type="Proteomes" id="UP000535838"/>
    </source>
</evidence>
<organism evidence="3 4">
    <name type="scientific">Cohnella thailandensis</name>
    <dbReference type="NCBI Taxonomy" id="557557"/>
    <lineage>
        <taxon>Bacteria</taxon>
        <taxon>Bacillati</taxon>
        <taxon>Bacillota</taxon>
        <taxon>Bacilli</taxon>
        <taxon>Bacillales</taxon>
        <taxon>Paenibacillaceae</taxon>
        <taxon>Cohnella</taxon>
    </lineage>
</organism>
<name>A0A841T324_9BACL</name>
<evidence type="ECO:0000256" key="1">
    <source>
        <dbReference type="SAM" id="MobiDB-lite"/>
    </source>
</evidence>
<reference evidence="3 4" key="1">
    <citation type="submission" date="2020-08" db="EMBL/GenBank/DDBJ databases">
        <title>Cohnella phylogeny.</title>
        <authorList>
            <person name="Dunlap C."/>
        </authorList>
    </citation>
    <scope>NUCLEOTIDE SEQUENCE [LARGE SCALE GENOMIC DNA]</scope>
    <source>
        <strain evidence="3 4">DSM 25241</strain>
    </source>
</reference>
<evidence type="ECO:0000256" key="2">
    <source>
        <dbReference type="SAM" id="Phobius"/>
    </source>
</evidence>
<proteinExistence type="predicted"/>
<protein>
    <submittedName>
        <fullName evidence="3">DUF2627 domain-containing protein</fullName>
    </submittedName>
</protein>
<dbReference type="EMBL" id="JACJVQ010000013">
    <property type="protein sequence ID" value="MBB6635501.1"/>
    <property type="molecule type" value="Genomic_DNA"/>
</dbReference>
<dbReference type="RefSeq" id="WP_185120725.1">
    <property type="nucleotide sequence ID" value="NZ_JACJVQ010000013.1"/>
</dbReference>
<evidence type="ECO:0000313" key="3">
    <source>
        <dbReference type="EMBL" id="MBB6635501.1"/>
    </source>
</evidence>
<dbReference type="AlphaFoldDB" id="A0A841T324"/>
<sequence length="105" mass="11886">MKLVISRLIAILMLVIPGLAAAYGFLLMKDALFDYFAQLGDVELNTPHFEWLPFVLGFILFLLGVGFIGGWIFFRDRKHNYVASRFRPKRPRPPASRGSNGSQAE</sequence>
<accession>A0A841T324</accession>
<keyword evidence="4" id="KW-1185">Reference proteome</keyword>
<dbReference type="InterPro" id="IPR020138">
    <property type="entry name" value="Uncharacterised_YqzF"/>
</dbReference>
<keyword evidence="2" id="KW-0472">Membrane</keyword>
<feature type="region of interest" description="Disordered" evidence="1">
    <location>
        <begin position="86"/>
        <end position="105"/>
    </location>
</feature>
<keyword evidence="2" id="KW-1133">Transmembrane helix</keyword>